<evidence type="ECO:0000313" key="7">
    <source>
        <dbReference type="Ensembl" id="ENSMALP00000021070.1"/>
    </source>
</evidence>
<name>A0A3Q3JWQ3_MONAL</name>
<evidence type="ECO:0000256" key="6">
    <source>
        <dbReference type="SAM" id="Phobius"/>
    </source>
</evidence>
<proteinExistence type="predicted"/>
<dbReference type="InterPro" id="IPR009801">
    <property type="entry name" value="TMEM126"/>
</dbReference>
<dbReference type="Ensembl" id="ENSMALT00000021475.1">
    <property type="protein sequence ID" value="ENSMALP00000021070.1"/>
    <property type="gene ID" value="ENSMALG00000014741.1"/>
</dbReference>
<dbReference type="GO" id="GO:0032981">
    <property type="term" value="P:mitochondrial respiratory chain complex I assembly"/>
    <property type="evidence" value="ECO:0007669"/>
    <property type="project" value="TreeGrafter"/>
</dbReference>
<keyword evidence="2 6" id="KW-0812">Transmembrane</keyword>
<dbReference type="STRING" id="43700.ENSMALP00000021070"/>
<keyword evidence="4" id="KW-0496">Mitochondrion</keyword>
<evidence type="ECO:0000313" key="8">
    <source>
        <dbReference type="Proteomes" id="UP000261600"/>
    </source>
</evidence>
<sequence>MLPEVTCTWQLRLISNSLYRRALNVTQAPIASSLPMAVLPFLTTYALYNVAVSLPLLSDDLNCGPCAMVRGALIGVVSGGLYPTLLALPVNLGLASRYNTAPMPQKGNMLRYWVDLSRPIFRKMRPVFLLQAVFGTYLGSRHFEAFTKLTQITSSHGENLKG</sequence>
<dbReference type="PANTHER" id="PTHR16296:SF2">
    <property type="entry name" value="TRANSMEMBRANE PROTEIN 126A"/>
    <property type="match status" value="1"/>
</dbReference>
<feature type="transmembrane region" description="Helical" evidence="6">
    <location>
        <begin position="68"/>
        <end position="88"/>
    </location>
</feature>
<evidence type="ECO:0000256" key="4">
    <source>
        <dbReference type="ARBA" id="ARBA00023128"/>
    </source>
</evidence>
<protein>
    <submittedName>
        <fullName evidence="7">Uncharacterized protein</fullName>
    </submittedName>
</protein>
<reference evidence="7" key="2">
    <citation type="submission" date="2025-09" db="UniProtKB">
        <authorList>
            <consortium name="Ensembl"/>
        </authorList>
    </citation>
    <scope>IDENTIFICATION</scope>
</reference>
<evidence type="ECO:0000256" key="5">
    <source>
        <dbReference type="ARBA" id="ARBA00023136"/>
    </source>
</evidence>
<evidence type="ECO:0000256" key="2">
    <source>
        <dbReference type="ARBA" id="ARBA00022692"/>
    </source>
</evidence>
<feature type="transmembrane region" description="Helical" evidence="6">
    <location>
        <begin position="28"/>
        <end position="48"/>
    </location>
</feature>
<dbReference type="AlphaFoldDB" id="A0A3Q3JWQ3"/>
<evidence type="ECO:0000256" key="3">
    <source>
        <dbReference type="ARBA" id="ARBA00022989"/>
    </source>
</evidence>
<reference evidence="7" key="1">
    <citation type="submission" date="2025-08" db="UniProtKB">
        <authorList>
            <consortium name="Ensembl"/>
        </authorList>
    </citation>
    <scope>IDENTIFICATION</scope>
</reference>
<keyword evidence="5 6" id="KW-0472">Membrane</keyword>
<comment type="subcellular location">
    <subcellularLocation>
        <location evidence="1">Mitochondrion membrane</location>
        <topology evidence="1">Multi-pass membrane protein</topology>
    </subcellularLocation>
</comment>
<keyword evidence="8" id="KW-1185">Reference proteome</keyword>
<dbReference type="Pfam" id="PF07114">
    <property type="entry name" value="TMEM126"/>
    <property type="match status" value="1"/>
</dbReference>
<keyword evidence="3 6" id="KW-1133">Transmembrane helix</keyword>
<dbReference type="GO" id="GO:0031966">
    <property type="term" value="C:mitochondrial membrane"/>
    <property type="evidence" value="ECO:0007669"/>
    <property type="project" value="UniProtKB-SubCell"/>
</dbReference>
<dbReference type="Proteomes" id="UP000261600">
    <property type="component" value="Unplaced"/>
</dbReference>
<organism evidence="7 8">
    <name type="scientific">Monopterus albus</name>
    <name type="common">Swamp eel</name>
    <dbReference type="NCBI Taxonomy" id="43700"/>
    <lineage>
        <taxon>Eukaryota</taxon>
        <taxon>Metazoa</taxon>
        <taxon>Chordata</taxon>
        <taxon>Craniata</taxon>
        <taxon>Vertebrata</taxon>
        <taxon>Euteleostomi</taxon>
        <taxon>Actinopterygii</taxon>
        <taxon>Neopterygii</taxon>
        <taxon>Teleostei</taxon>
        <taxon>Neoteleostei</taxon>
        <taxon>Acanthomorphata</taxon>
        <taxon>Anabantaria</taxon>
        <taxon>Synbranchiformes</taxon>
        <taxon>Synbranchidae</taxon>
        <taxon>Monopterus</taxon>
    </lineage>
</organism>
<evidence type="ECO:0000256" key="1">
    <source>
        <dbReference type="ARBA" id="ARBA00004225"/>
    </source>
</evidence>
<accession>A0A3Q3JWQ3</accession>
<dbReference type="PANTHER" id="PTHR16296">
    <property type="entry name" value="UNCHARACTERIZED HYPOTHALAMUS PROTEIN HT007"/>
    <property type="match status" value="1"/>
</dbReference>